<dbReference type="GO" id="GO:0003677">
    <property type="term" value="F:DNA binding"/>
    <property type="evidence" value="ECO:0007669"/>
    <property type="project" value="InterPro"/>
</dbReference>
<dbReference type="InterPro" id="IPR003593">
    <property type="entry name" value="AAA+_ATPase"/>
</dbReference>
<sequence>MSKVAKVFSTTTVGLDSFLVEVEVDIGAGLPSFTIVGLPDKAIDESKERIRAAIKNCHVLFPQHRLTINLAPADMKKEGPAFDLPMAVGILLASGQLEEIPEYLHSIFVGELALDGKLRHVNGVLPTAMFAAERGFGRIYLPECNAAEAALVSEIEVMPVKNLKSLIKHLKSEEVIKPHKRGRIEDYFTDLVYESDFAHIAGQEQAKRAMEIAAAGNHNILLSGPPGSGKTLLARSLPSILPDMDKDEMLEVTKIYSVAGMTKESNILMSERPFRSPHHTTSSVAMVGGGQWPKPGEISLSHRGVLFLDEFPEFPRSVLEALRQPLEDGVVTVSRAAGSLTFPAEFMLVAAQNPCPCGFLTDAEKQCNCSPTQVMRYQKKVSGPLIDRIDIHVEVPRVKYEKLSKDELAENSKSVKVRVHKAKKVQGERFRKANLKIKNNAEMNSKYIKQFCVLDKEAEKMIATAVDNMKLSARVYHRILKISRTIADMNGEEIINSDCIAEALQYRPKEKQY</sequence>
<dbReference type="Pfam" id="PF13335">
    <property type="entry name" value="Mg_chelatase_C"/>
    <property type="match status" value="1"/>
</dbReference>
<dbReference type="InterPro" id="IPR000523">
    <property type="entry name" value="Mg_chelatse_chII-like_cat_dom"/>
</dbReference>
<keyword evidence="2" id="KW-0547">Nucleotide-binding</keyword>
<dbReference type="InterPro" id="IPR001208">
    <property type="entry name" value="MCM_dom"/>
</dbReference>
<dbReference type="InterPro" id="IPR020568">
    <property type="entry name" value="Ribosomal_Su5_D2-typ_SF"/>
</dbReference>
<evidence type="ECO:0000256" key="1">
    <source>
        <dbReference type="ARBA" id="ARBA00006354"/>
    </source>
</evidence>
<dbReference type="InterPro" id="IPR014721">
    <property type="entry name" value="Ribsml_uS5_D2-typ_fold_subgr"/>
</dbReference>
<proteinExistence type="inferred from homology"/>
<evidence type="ECO:0000313" key="6">
    <source>
        <dbReference type="Proteomes" id="UP000178583"/>
    </source>
</evidence>
<organism evidence="5 6">
    <name type="scientific">Candidatus Berkelbacteria bacterium RIFOXYA2_FULL_43_10</name>
    <dbReference type="NCBI Taxonomy" id="1797472"/>
    <lineage>
        <taxon>Bacteria</taxon>
        <taxon>Candidatus Berkelbacteria</taxon>
    </lineage>
</organism>
<dbReference type="GO" id="GO:0005524">
    <property type="term" value="F:ATP binding"/>
    <property type="evidence" value="ECO:0007669"/>
    <property type="project" value="UniProtKB-KW"/>
</dbReference>
<dbReference type="Proteomes" id="UP000178583">
    <property type="component" value="Unassembled WGS sequence"/>
</dbReference>
<gene>
    <name evidence="5" type="ORF">A2215_02705</name>
</gene>
<accession>A0A1F5EDL2</accession>
<protein>
    <submittedName>
        <fullName evidence="5">Magnesium chelatase</fullName>
    </submittedName>
</protein>
<evidence type="ECO:0000256" key="3">
    <source>
        <dbReference type="ARBA" id="ARBA00022840"/>
    </source>
</evidence>
<dbReference type="InterPro" id="IPR025158">
    <property type="entry name" value="Mg_chelat-rel_C"/>
</dbReference>
<dbReference type="InterPro" id="IPR045006">
    <property type="entry name" value="CHLI-like"/>
</dbReference>
<dbReference type="Pfam" id="PF13541">
    <property type="entry name" value="ChlI"/>
    <property type="match status" value="1"/>
</dbReference>
<dbReference type="SMART" id="SM00382">
    <property type="entry name" value="AAA"/>
    <property type="match status" value="1"/>
</dbReference>
<dbReference type="InterPro" id="IPR027417">
    <property type="entry name" value="P-loop_NTPase"/>
</dbReference>
<dbReference type="Gene3D" id="3.30.230.10">
    <property type="match status" value="1"/>
</dbReference>
<name>A0A1F5EDL2_9BACT</name>
<comment type="caution">
    <text evidence="5">The sequence shown here is derived from an EMBL/GenBank/DDBJ whole genome shotgun (WGS) entry which is preliminary data.</text>
</comment>
<dbReference type="InterPro" id="IPR004482">
    <property type="entry name" value="Mg_chelat-rel"/>
</dbReference>
<dbReference type="STRING" id="1797472.A2215_02705"/>
<comment type="similarity">
    <text evidence="1">Belongs to the Mg-chelatase subunits D/I family. ComM subfamily.</text>
</comment>
<dbReference type="PRINTS" id="PR01657">
    <property type="entry name" value="MCMFAMILY"/>
</dbReference>
<dbReference type="AlphaFoldDB" id="A0A1F5EDL2"/>
<dbReference type="SUPFAM" id="SSF54211">
    <property type="entry name" value="Ribosomal protein S5 domain 2-like"/>
    <property type="match status" value="1"/>
</dbReference>
<dbReference type="NCBIfam" id="TIGR00368">
    <property type="entry name" value="YifB family Mg chelatase-like AAA ATPase"/>
    <property type="match status" value="1"/>
</dbReference>
<evidence type="ECO:0000313" key="5">
    <source>
        <dbReference type="EMBL" id="OGD65537.1"/>
    </source>
</evidence>
<evidence type="ECO:0000256" key="2">
    <source>
        <dbReference type="ARBA" id="ARBA00022741"/>
    </source>
</evidence>
<dbReference type="PANTHER" id="PTHR32039">
    <property type="entry name" value="MAGNESIUM-CHELATASE SUBUNIT CHLI"/>
    <property type="match status" value="1"/>
</dbReference>
<keyword evidence="3" id="KW-0067">ATP-binding</keyword>
<dbReference type="EMBL" id="MEZY01000010">
    <property type="protein sequence ID" value="OGD65537.1"/>
    <property type="molecule type" value="Genomic_DNA"/>
</dbReference>
<dbReference type="Gene3D" id="3.40.50.300">
    <property type="entry name" value="P-loop containing nucleotide triphosphate hydrolases"/>
    <property type="match status" value="1"/>
</dbReference>
<feature type="domain" description="AAA+ ATPase" evidence="4">
    <location>
        <begin position="216"/>
        <end position="399"/>
    </location>
</feature>
<dbReference type="Pfam" id="PF01078">
    <property type="entry name" value="Mg_chelatase"/>
    <property type="match status" value="1"/>
</dbReference>
<evidence type="ECO:0000259" key="4">
    <source>
        <dbReference type="SMART" id="SM00382"/>
    </source>
</evidence>
<reference evidence="5 6" key="1">
    <citation type="journal article" date="2016" name="Nat. Commun.">
        <title>Thousands of microbial genomes shed light on interconnected biogeochemical processes in an aquifer system.</title>
        <authorList>
            <person name="Anantharaman K."/>
            <person name="Brown C.T."/>
            <person name="Hug L.A."/>
            <person name="Sharon I."/>
            <person name="Castelle C.J."/>
            <person name="Probst A.J."/>
            <person name="Thomas B.C."/>
            <person name="Singh A."/>
            <person name="Wilkins M.J."/>
            <person name="Karaoz U."/>
            <person name="Brodie E.L."/>
            <person name="Williams K.H."/>
            <person name="Hubbard S.S."/>
            <person name="Banfield J.F."/>
        </authorList>
    </citation>
    <scope>NUCLEOTIDE SEQUENCE [LARGE SCALE GENOMIC DNA]</scope>
</reference>
<dbReference type="PANTHER" id="PTHR32039:SF7">
    <property type="entry name" value="COMPETENCE PROTEIN COMM"/>
    <property type="match status" value="1"/>
</dbReference>
<dbReference type="SUPFAM" id="SSF52540">
    <property type="entry name" value="P-loop containing nucleoside triphosphate hydrolases"/>
    <property type="match status" value="1"/>
</dbReference>